<evidence type="ECO:0000313" key="1">
    <source>
        <dbReference type="EMBL" id="KAJ8879398.1"/>
    </source>
</evidence>
<evidence type="ECO:0000313" key="2">
    <source>
        <dbReference type="Proteomes" id="UP001159363"/>
    </source>
</evidence>
<protein>
    <submittedName>
        <fullName evidence="1">Uncharacterized protein</fullName>
    </submittedName>
</protein>
<name>A0ABQ9H5G0_9NEOP</name>
<dbReference type="Proteomes" id="UP001159363">
    <property type="component" value="Chromosome 6"/>
</dbReference>
<proteinExistence type="predicted"/>
<comment type="caution">
    <text evidence="1">The sequence shown here is derived from an EMBL/GenBank/DDBJ whole genome shotgun (WGS) entry which is preliminary data.</text>
</comment>
<organism evidence="1 2">
    <name type="scientific">Dryococelus australis</name>
    <dbReference type="NCBI Taxonomy" id="614101"/>
    <lineage>
        <taxon>Eukaryota</taxon>
        <taxon>Metazoa</taxon>
        <taxon>Ecdysozoa</taxon>
        <taxon>Arthropoda</taxon>
        <taxon>Hexapoda</taxon>
        <taxon>Insecta</taxon>
        <taxon>Pterygota</taxon>
        <taxon>Neoptera</taxon>
        <taxon>Polyneoptera</taxon>
        <taxon>Phasmatodea</taxon>
        <taxon>Verophasmatodea</taxon>
        <taxon>Anareolatae</taxon>
        <taxon>Phasmatidae</taxon>
        <taxon>Eurycanthinae</taxon>
        <taxon>Dryococelus</taxon>
    </lineage>
</organism>
<reference evidence="1 2" key="1">
    <citation type="submission" date="2023-02" db="EMBL/GenBank/DDBJ databases">
        <title>LHISI_Scaffold_Assembly.</title>
        <authorList>
            <person name="Stuart O.P."/>
            <person name="Cleave R."/>
            <person name="Magrath M.J.L."/>
            <person name="Mikheyev A.S."/>
        </authorList>
    </citation>
    <scope>NUCLEOTIDE SEQUENCE [LARGE SCALE GENOMIC DNA]</scope>
    <source>
        <strain evidence="1">Daus_M_001</strain>
        <tissue evidence="1">Leg muscle</tissue>
    </source>
</reference>
<dbReference type="EMBL" id="JARBHB010000007">
    <property type="protein sequence ID" value="KAJ8879398.1"/>
    <property type="molecule type" value="Genomic_DNA"/>
</dbReference>
<accession>A0ABQ9H5G0</accession>
<gene>
    <name evidence="1" type="ORF">PR048_020006</name>
</gene>
<sequence>MSSEVAKVPGAEIVGSASTLGNVHREFTPAESKEKLFVFNITLPKPLTLKWGETVMFDFVPENDSVSNVSDLLDLSHLIATQREKLSTLNEYSDVFLRKDQKLGCTDQICHSIETGYAKRIYVRLYRMSQKESLKEWIQIMLRR</sequence>
<keyword evidence="2" id="KW-1185">Reference proteome</keyword>